<organism evidence="1 2">
    <name type="scientific">Symbiodinium natans</name>
    <dbReference type="NCBI Taxonomy" id="878477"/>
    <lineage>
        <taxon>Eukaryota</taxon>
        <taxon>Sar</taxon>
        <taxon>Alveolata</taxon>
        <taxon>Dinophyceae</taxon>
        <taxon>Suessiales</taxon>
        <taxon>Symbiodiniaceae</taxon>
        <taxon>Symbiodinium</taxon>
    </lineage>
</organism>
<dbReference type="InterPro" id="IPR036249">
    <property type="entry name" value="Thioredoxin-like_sf"/>
</dbReference>
<accession>A0A812K8F6</accession>
<gene>
    <name evidence="1" type="ORF">SNAT2548_LOCUS7904</name>
</gene>
<evidence type="ECO:0008006" key="3">
    <source>
        <dbReference type="Google" id="ProtNLM"/>
    </source>
</evidence>
<evidence type="ECO:0000313" key="1">
    <source>
        <dbReference type="EMBL" id="CAE7219001.1"/>
    </source>
</evidence>
<evidence type="ECO:0000313" key="2">
    <source>
        <dbReference type="Proteomes" id="UP000604046"/>
    </source>
</evidence>
<proteinExistence type="predicted"/>
<reference evidence="1" key="1">
    <citation type="submission" date="2021-02" db="EMBL/GenBank/DDBJ databases">
        <authorList>
            <person name="Dougan E. K."/>
            <person name="Rhodes N."/>
            <person name="Thang M."/>
            <person name="Chan C."/>
        </authorList>
    </citation>
    <scope>NUCLEOTIDE SEQUENCE</scope>
</reference>
<dbReference type="Proteomes" id="UP000604046">
    <property type="component" value="Unassembled WGS sequence"/>
</dbReference>
<feature type="non-terminal residue" evidence="1">
    <location>
        <position position="1"/>
    </location>
</feature>
<dbReference type="Gene3D" id="3.40.30.10">
    <property type="entry name" value="Glutaredoxin"/>
    <property type="match status" value="1"/>
</dbReference>
<sequence length="154" mass="17747">MQQQGVEVAVRYYPFMIDPSTKQSGEDKADYCRRRGWGGGWKPPDLRQWKWWPNTENAHRLCTYLDELHAKMPELSEKEKVERSHALMRKFYELTYDRDCNISVPEGAAQAIEELGYGSAKEAVTWLNSGGGLPELREALRQARSEGVHSVPQY</sequence>
<comment type="caution">
    <text evidence="1">The sequence shown here is derived from an EMBL/GenBank/DDBJ whole genome shotgun (WGS) entry which is preliminary data.</text>
</comment>
<dbReference type="AlphaFoldDB" id="A0A812K8F6"/>
<dbReference type="SUPFAM" id="SSF52833">
    <property type="entry name" value="Thioredoxin-like"/>
    <property type="match status" value="1"/>
</dbReference>
<keyword evidence="2" id="KW-1185">Reference proteome</keyword>
<protein>
    <recommendedName>
        <fullName evidence="3">DSBA-like thioredoxin domain-containing protein</fullName>
    </recommendedName>
</protein>
<name>A0A812K8F6_9DINO</name>
<dbReference type="OrthoDB" id="440494at2759"/>
<dbReference type="EMBL" id="CAJNDS010000567">
    <property type="protein sequence ID" value="CAE7219001.1"/>
    <property type="molecule type" value="Genomic_DNA"/>
</dbReference>